<dbReference type="Proteomes" id="UP000177515">
    <property type="component" value="Plasmid unnamed1"/>
</dbReference>
<accession>A0ABM6FGT9</accession>
<evidence type="ECO:0000313" key="2">
    <source>
        <dbReference type="Proteomes" id="UP000177515"/>
    </source>
</evidence>
<reference evidence="1 2" key="1">
    <citation type="submission" date="2016-10" db="EMBL/GenBank/DDBJ databases">
        <title>Complete genome sequences of three Cupriavidus strains isolated from various Malaysian environments.</title>
        <authorList>
            <person name="Abdullah A.A.-A."/>
            <person name="Shafie N.A.H."/>
            <person name="Lau N.S."/>
        </authorList>
    </citation>
    <scope>NUCLEOTIDE SEQUENCE [LARGE SCALE GENOMIC DNA]</scope>
    <source>
        <strain evidence="1 2">USMAA1020</strain>
        <plasmid evidence="1 2">unnamed1</plasmid>
    </source>
</reference>
<keyword evidence="1" id="KW-0614">Plasmid</keyword>
<dbReference type="RefSeq" id="WP_071073785.1">
    <property type="nucleotide sequence ID" value="NZ_CP017756.1"/>
</dbReference>
<keyword evidence="2" id="KW-1185">Reference proteome</keyword>
<name>A0ABM6FGT9_9BURK</name>
<dbReference type="EMBL" id="CP017756">
    <property type="protein sequence ID" value="AOZ11169.1"/>
    <property type="molecule type" value="Genomic_DNA"/>
</dbReference>
<sequence>MQGTGYVDLTPHDERLVLAFDAPPARRCRTAVIQAFFRSPKARRVLRAACWRRLRSFERFEDIQQEIGLTLVAKTIGEPVVAAEIWLHLYNLASNLCLSMQRKRAEVSLDALLIHTSGYDDSSWADASKEALLLGDSAAKAEHDTVDEKRACQAAERIYQASVGSDDPCGMFENPGLIFGDEARIQVQRLVQSAIAGEPAADTGRSLMATSADKQKLTPSPEGLELNAIRKELGHSIKDFASLLNIKPGRLTSFFYGVVKVVDPAVLAEARALKAEGVNEAQRMQERYRAATMRELTDQWIKRLADSGIDAPLDAVIQINRATLWRWREENMRPSMRMLENYERRLDAFIQDATR</sequence>
<organism evidence="1 2">
    <name type="scientific">Cupriavidus malaysiensis</name>
    <dbReference type="NCBI Taxonomy" id="367825"/>
    <lineage>
        <taxon>Bacteria</taxon>
        <taxon>Pseudomonadati</taxon>
        <taxon>Pseudomonadota</taxon>
        <taxon>Betaproteobacteria</taxon>
        <taxon>Burkholderiales</taxon>
        <taxon>Burkholderiaceae</taxon>
        <taxon>Cupriavidus</taxon>
    </lineage>
</organism>
<gene>
    <name evidence="1" type="ORF">BKK80_35035</name>
</gene>
<evidence type="ECO:0000313" key="1">
    <source>
        <dbReference type="EMBL" id="AOZ11169.1"/>
    </source>
</evidence>
<geneLocation type="plasmid" evidence="1 2">
    <name>unnamed1</name>
</geneLocation>
<protein>
    <submittedName>
        <fullName evidence="1">Uncharacterized protein</fullName>
    </submittedName>
</protein>
<proteinExistence type="predicted"/>